<accession>K8ZB76</accession>
<dbReference type="Proteomes" id="UP000016057">
    <property type="component" value="Unassembled WGS sequence"/>
</dbReference>
<keyword evidence="3" id="KW-0472">Membrane</keyword>
<keyword evidence="1" id="KW-0175">Coiled coil</keyword>
<feature type="transmembrane region" description="Helical" evidence="3">
    <location>
        <begin position="48"/>
        <end position="69"/>
    </location>
</feature>
<reference evidence="4 5" key="1">
    <citation type="journal article" date="2013" name="Genome Announc.">
        <title>Draft Genome Sequence of Catellicoccus marimammalium, a Novel Species Commonly Found in Gull Feces.</title>
        <authorList>
            <person name="Weigand M.R."/>
            <person name="Ryu H."/>
            <person name="Bozcek L."/>
            <person name="Konstantinidis K.T."/>
            <person name="Santo Domingo J.W."/>
        </authorList>
    </citation>
    <scope>NUCLEOTIDE SEQUENCE [LARGE SCALE GENOMIC DNA]</scope>
    <source>
        <strain evidence="4 5">M35/04/3</strain>
    </source>
</reference>
<dbReference type="AlphaFoldDB" id="K8ZB76"/>
<dbReference type="EMBL" id="AMYT01000017">
    <property type="protein sequence ID" value="EKU27302.1"/>
    <property type="molecule type" value="Genomic_DNA"/>
</dbReference>
<gene>
    <name evidence="4" type="ORF">C683_0633</name>
</gene>
<sequence>MSEFNQQKNELLNELEKLEDGGTKEPPKKGSSSFFTPKQKKTENKKSIVGMILPILCVIIFIGMIGMILQFNASRTQSTKDNSGSIVAPSNREEMKKVLSSAKVSLVDNRLYIDQEVNHNTLVRSTLSVEKKDGNYIFESADNFVRYEIGSGSLLTDATVETDDNTYDFNTNSDAMMNYDNTHDGNGQYFVLSNENLEDSDIDMLEVLQNMASSDNVSIHYTTSGGSGEEPISTEDAEDTYNKMQENTEMAKVLENQSISIDEAQKYLEKGKEERKKVYKEQAAQAKKDLKKYTKIKRGNSTYCLRSLSEDVSVGYLFVKTDDGNVAGSPCVTFRNNVYLSDVTFESENETFMFDDGDSSDSIVTYFDYNGEKYTALIQTSNKLDVVNVMNALSKTGADMRAIAQNFSDSNTQYFDAEFYGKIYKSLQVVMDEVKPLLGEKYSILD</sequence>
<dbReference type="RefSeq" id="WP_009489938.1">
    <property type="nucleotide sequence ID" value="NZ_AMYT01000017.1"/>
</dbReference>
<dbReference type="STRING" id="1234409.C683_0633"/>
<evidence type="ECO:0000256" key="1">
    <source>
        <dbReference type="SAM" id="Coils"/>
    </source>
</evidence>
<keyword evidence="3" id="KW-1133">Transmembrane helix</keyword>
<name>K8ZB76_9ENTE</name>
<organism evidence="4 5">
    <name type="scientific">Catellicoccus marimammalium M35/04/3</name>
    <dbReference type="NCBI Taxonomy" id="1234409"/>
    <lineage>
        <taxon>Bacteria</taxon>
        <taxon>Bacillati</taxon>
        <taxon>Bacillota</taxon>
        <taxon>Bacilli</taxon>
        <taxon>Lactobacillales</taxon>
        <taxon>Enterococcaceae</taxon>
        <taxon>Catellicoccus</taxon>
    </lineage>
</organism>
<feature type="coiled-coil region" evidence="1">
    <location>
        <begin position="261"/>
        <end position="296"/>
    </location>
</feature>
<evidence type="ECO:0000256" key="2">
    <source>
        <dbReference type="SAM" id="MobiDB-lite"/>
    </source>
</evidence>
<feature type="compositionally biased region" description="Low complexity" evidence="2">
    <location>
        <begin position="1"/>
        <end position="12"/>
    </location>
</feature>
<keyword evidence="3" id="KW-0812">Transmembrane</keyword>
<evidence type="ECO:0000256" key="3">
    <source>
        <dbReference type="SAM" id="Phobius"/>
    </source>
</evidence>
<dbReference type="PATRIC" id="fig|1234409.3.peg.584"/>
<keyword evidence="5" id="KW-1185">Reference proteome</keyword>
<evidence type="ECO:0000313" key="4">
    <source>
        <dbReference type="EMBL" id="EKU27302.1"/>
    </source>
</evidence>
<protein>
    <submittedName>
        <fullName evidence="4">Uncharacterized protein</fullName>
    </submittedName>
</protein>
<feature type="compositionally biased region" description="Basic and acidic residues" evidence="2">
    <location>
        <begin position="14"/>
        <end position="28"/>
    </location>
</feature>
<proteinExistence type="predicted"/>
<comment type="caution">
    <text evidence="4">The sequence shown here is derived from an EMBL/GenBank/DDBJ whole genome shotgun (WGS) entry which is preliminary data.</text>
</comment>
<evidence type="ECO:0000313" key="5">
    <source>
        <dbReference type="Proteomes" id="UP000016057"/>
    </source>
</evidence>
<feature type="region of interest" description="Disordered" evidence="2">
    <location>
        <begin position="1"/>
        <end position="39"/>
    </location>
</feature>